<dbReference type="AlphaFoldDB" id="A0A923M4Y8"/>
<dbReference type="InterPro" id="IPR009075">
    <property type="entry name" value="AcylCo_DH/oxidase_C"/>
</dbReference>
<dbReference type="GO" id="GO:0050660">
    <property type="term" value="F:flavin adenine dinucleotide binding"/>
    <property type="evidence" value="ECO:0007669"/>
    <property type="project" value="InterPro"/>
</dbReference>
<keyword evidence="4" id="KW-0274">FAD</keyword>
<dbReference type="InterPro" id="IPR009100">
    <property type="entry name" value="AcylCoA_DH/oxidase_NM_dom_sf"/>
</dbReference>
<dbReference type="InterPro" id="IPR046373">
    <property type="entry name" value="Acyl-CoA_Oxase/DH_mid-dom_sf"/>
</dbReference>
<keyword evidence="3" id="KW-0285">Flavoprotein</keyword>
<dbReference type="Gene3D" id="1.20.140.10">
    <property type="entry name" value="Butyryl-CoA Dehydrogenase, subunit A, domain 3"/>
    <property type="match status" value="1"/>
</dbReference>
<evidence type="ECO:0000256" key="4">
    <source>
        <dbReference type="ARBA" id="ARBA00022827"/>
    </source>
</evidence>
<feature type="domain" description="Acyl-CoA oxidase/dehydrogenase middle" evidence="6">
    <location>
        <begin position="122"/>
        <end position="213"/>
    </location>
</feature>
<comment type="cofactor">
    <cofactor evidence="1">
        <name>FAD</name>
        <dbReference type="ChEBI" id="CHEBI:57692"/>
    </cofactor>
</comment>
<evidence type="ECO:0000256" key="3">
    <source>
        <dbReference type="ARBA" id="ARBA00022630"/>
    </source>
</evidence>
<dbReference type="SUPFAM" id="SSF47203">
    <property type="entry name" value="Acyl-CoA dehydrogenase C-terminal domain-like"/>
    <property type="match status" value="1"/>
</dbReference>
<sequence length="379" mass="40092">MHFELTSDQSQLQDAARRLSQGKLQPLLAAHPATKPLPKAAMLEIFGILAQFGLTGARVPQEFGGSGLGMLDYGLVFEQLPGVVALALIAHEGTISRLCASGVAQAEPQLIEALLLGTKIACTASTEPTTGSDPKSIKLRIRHAGGDAFLTGTKQWITNGTIADVALVTGKTEAGGELQRFLVKREESPFHASEIACIGLQQGHLSELSFEDVRVPGRNSLPEGASTMKTLTQAWLINRPLLGLLALQLAQRSRDIALAHLKDRVQFGETLVNKQLIQNALVDIDASIAAARLLCLSALDAADRGLATQALSAMAKRQALTTADHAAGIAMRLCGAMGLATETGVEQNLRDIRMITIPDGTHEILTLIAGREITGASAL</sequence>
<evidence type="ECO:0000313" key="9">
    <source>
        <dbReference type="Proteomes" id="UP000596827"/>
    </source>
</evidence>
<proteinExistence type="inferred from homology"/>
<dbReference type="Gene3D" id="1.10.540.10">
    <property type="entry name" value="Acyl-CoA dehydrogenase/oxidase, N-terminal domain"/>
    <property type="match status" value="1"/>
</dbReference>
<evidence type="ECO:0000256" key="1">
    <source>
        <dbReference type="ARBA" id="ARBA00001974"/>
    </source>
</evidence>
<dbReference type="Pfam" id="PF02771">
    <property type="entry name" value="Acyl-CoA_dh_N"/>
    <property type="match status" value="1"/>
</dbReference>
<dbReference type="SUPFAM" id="SSF56645">
    <property type="entry name" value="Acyl-CoA dehydrogenase NM domain-like"/>
    <property type="match status" value="1"/>
</dbReference>
<evidence type="ECO:0000259" key="6">
    <source>
        <dbReference type="Pfam" id="PF02770"/>
    </source>
</evidence>
<reference evidence="8" key="1">
    <citation type="submission" date="2020-08" db="EMBL/GenBank/DDBJ databases">
        <title>Ramlibacter sp. GTP1 16S ribosomal RNA gene genome sequencing and assembly.</title>
        <authorList>
            <person name="Kang M."/>
        </authorList>
    </citation>
    <scope>NUCLEOTIDE SEQUENCE</scope>
    <source>
        <strain evidence="8">GTP1</strain>
    </source>
</reference>
<evidence type="ECO:0000259" key="5">
    <source>
        <dbReference type="Pfam" id="PF00441"/>
    </source>
</evidence>
<dbReference type="Pfam" id="PF00441">
    <property type="entry name" value="Acyl-CoA_dh_1"/>
    <property type="match status" value="1"/>
</dbReference>
<dbReference type="InterPro" id="IPR036250">
    <property type="entry name" value="AcylCo_DH-like_C"/>
</dbReference>
<dbReference type="InterPro" id="IPR037069">
    <property type="entry name" value="AcylCoA_DH/ox_N_sf"/>
</dbReference>
<evidence type="ECO:0000313" key="8">
    <source>
        <dbReference type="EMBL" id="MBC5762909.1"/>
    </source>
</evidence>
<feature type="domain" description="Acyl-CoA dehydrogenase/oxidase C-terminal" evidence="5">
    <location>
        <begin position="237"/>
        <end position="373"/>
    </location>
</feature>
<comment type="caution">
    <text evidence="8">The sequence shown here is derived from an EMBL/GenBank/DDBJ whole genome shotgun (WGS) entry which is preliminary data.</text>
</comment>
<dbReference type="Pfam" id="PF02770">
    <property type="entry name" value="Acyl-CoA_dh_M"/>
    <property type="match status" value="1"/>
</dbReference>
<dbReference type="GO" id="GO:0003995">
    <property type="term" value="F:acyl-CoA dehydrogenase activity"/>
    <property type="evidence" value="ECO:0007669"/>
    <property type="project" value="TreeGrafter"/>
</dbReference>
<gene>
    <name evidence="8" type="ORF">H8R02_00485</name>
</gene>
<dbReference type="Gene3D" id="2.40.110.10">
    <property type="entry name" value="Butyryl-CoA Dehydrogenase, subunit A, domain 2"/>
    <property type="match status" value="1"/>
</dbReference>
<dbReference type="InterPro" id="IPR006091">
    <property type="entry name" value="Acyl-CoA_Oxase/DH_mid-dom"/>
</dbReference>
<dbReference type="PANTHER" id="PTHR43884">
    <property type="entry name" value="ACYL-COA DEHYDROGENASE"/>
    <property type="match status" value="1"/>
</dbReference>
<dbReference type="InterPro" id="IPR013786">
    <property type="entry name" value="AcylCoA_DH/ox_N"/>
</dbReference>
<comment type="similarity">
    <text evidence="2">Belongs to the acyl-CoA dehydrogenase family.</text>
</comment>
<name>A0A923M4Y8_9BURK</name>
<feature type="domain" description="Acyl-CoA dehydrogenase/oxidase N-terminal" evidence="7">
    <location>
        <begin position="6"/>
        <end position="92"/>
    </location>
</feature>
<dbReference type="EMBL" id="JACORU010000001">
    <property type="protein sequence ID" value="MBC5762909.1"/>
    <property type="molecule type" value="Genomic_DNA"/>
</dbReference>
<dbReference type="RefSeq" id="WP_187079389.1">
    <property type="nucleotide sequence ID" value="NZ_JACORU010000001.1"/>
</dbReference>
<accession>A0A923M4Y8</accession>
<evidence type="ECO:0000256" key="2">
    <source>
        <dbReference type="ARBA" id="ARBA00009347"/>
    </source>
</evidence>
<dbReference type="PANTHER" id="PTHR43884:SF19">
    <property type="entry name" value="ACYL-COA DEHYDROGENASE FADE4-RELATED"/>
    <property type="match status" value="1"/>
</dbReference>
<organism evidence="8 9">
    <name type="scientific">Ramlibacter albus</name>
    <dbReference type="NCBI Taxonomy" id="2079448"/>
    <lineage>
        <taxon>Bacteria</taxon>
        <taxon>Pseudomonadati</taxon>
        <taxon>Pseudomonadota</taxon>
        <taxon>Betaproteobacteria</taxon>
        <taxon>Burkholderiales</taxon>
        <taxon>Comamonadaceae</taxon>
        <taxon>Ramlibacter</taxon>
    </lineage>
</organism>
<keyword evidence="9" id="KW-1185">Reference proteome</keyword>
<evidence type="ECO:0000259" key="7">
    <source>
        <dbReference type="Pfam" id="PF02771"/>
    </source>
</evidence>
<dbReference type="GO" id="GO:0005886">
    <property type="term" value="C:plasma membrane"/>
    <property type="evidence" value="ECO:0007669"/>
    <property type="project" value="TreeGrafter"/>
</dbReference>
<dbReference type="Proteomes" id="UP000596827">
    <property type="component" value="Unassembled WGS sequence"/>
</dbReference>
<protein>
    <submittedName>
        <fullName evidence="8">Acyl-CoA/acyl-ACP dehydrogenase</fullName>
    </submittedName>
</protein>